<comment type="caution">
    <text evidence="6">The sequence shown here is derived from an EMBL/GenBank/DDBJ whole genome shotgun (WGS) entry which is preliminary data.</text>
</comment>
<reference evidence="6 7" key="1">
    <citation type="submission" date="2013-03" db="EMBL/GenBank/DDBJ databases">
        <title>The Genome Sequence of Capronia epimyces CBS 606.96.</title>
        <authorList>
            <consortium name="The Broad Institute Genomics Platform"/>
            <person name="Cuomo C."/>
            <person name="de Hoog S."/>
            <person name="Gorbushina A."/>
            <person name="Walker B."/>
            <person name="Young S.K."/>
            <person name="Zeng Q."/>
            <person name="Gargeya S."/>
            <person name="Fitzgerald M."/>
            <person name="Haas B."/>
            <person name="Abouelleil A."/>
            <person name="Allen A.W."/>
            <person name="Alvarado L."/>
            <person name="Arachchi H.M."/>
            <person name="Berlin A.M."/>
            <person name="Chapman S.B."/>
            <person name="Gainer-Dewar J."/>
            <person name="Goldberg J."/>
            <person name="Griggs A."/>
            <person name="Gujja S."/>
            <person name="Hansen M."/>
            <person name="Howarth C."/>
            <person name="Imamovic A."/>
            <person name="Ireland A."/>
            <person name="Larimer J."/>
            <person name="McCowan C."/>
            <person name="Murphy C."/>
            <person name="Pearson M."/>
            <person name="Poon T.W."/>
            <person name="Priest M."/>
            <person name="Roberts A."/>
            <person name="Saif S."/>
            <person name="Shea T."/>
            <person name="Sisk P."/>
            <person name="Sykes S."/>
            <person name="Wortman J."/>
            <person name="Nusbaum C."/>
            <person name="Birren B."/>
        </authorList>
    </citation>
    <scope>NUCLEOTIDE SEQUENCE [LARGE SCALE GENOMIC DNA]</scope>
    <source>
        <strain evidence="6 7">CBS 606.96</strain>
    </source>
</reference>
<feature type="transmembrane region" description="Helical" evidence="5">
    <location>
        <begin position="118"/>
        <end position="140"/>
    </location>
</feature>
<dbReference type="PANTHER" id="PTHR23507">
    <property type="entry name" value="ZGC:174356"/>
    <property type="match status" value="1"/>
</dbReference>
<dbReference type="GO" id="GO:0016020">
    <property type="term" value="C:membrane"/>
    <property type="evidence" value="ECO:0007669"/>
    <property type="project" value="UniProtKB-SubCell"/>
</dbReference>
<gene>
    <name evidence="6" type="ORF">A1O3_03578</name>
</gene>
<feature type="transmembrane region" description="Helical" evidence="5">
    <location>
        <begin position="59"/>
        <end position="79"/>
    </location>
</feature>
<feature type="transmembrane region" description="Helical" evidence="5">
    <location>
        <begin position="241"/>
        <end position="260"/>
    </location>
</feature>
<dbReference type="EMBL" id="AMGY01000003">
    <property type="protein sequence ID" value="EXJ86625.1"/>
    <property type="molecule type" value="Genomic_DNA"/>
</dbReference>
<comment type="subcellular location">
    <subcellularLocation>
        <location evidence="1">Membrane</location>
        <topology evidence="1">Multi-pass membrane protein</topology>
    </subcellularLocation>
</comment>
<evidence type="ECO:0000313" key="6">
    <source>
        <dbReference type="EMBL" id="EXJ86625.1"/>
    </source>
</evidence>
<accession>W9YAE5</accession>
<dbReference type="Pfam" id="PF07690">
    <property type="entry name" value="MFS_1"/>
    <property type="match status" value="1"/>
</dbReference>
<evidence type="ECO:0008006" key="8">
    <source>
        <dbReference type="Google" id="ProtNLM"/>
    </source>
</evidence>
<dbReference type="SUPFAM" id="SSF103473">
    <property type="entry name" value="MFS general substrate transporter"/>
    <property type="match status" value="1"/>
</dbReference>
<evidence type="ECO:0000256" key="1">
    <source>
        <dbReference type="ARBA" id="ARBA00004141"/>
    </source>
</evidence>
<proteinExistence type="predicted"/>
<evidence type="ECO:0000256" key="4">
    <source>
        <dbReference type="ARBA" id="ARBA00023136"/>
    </source>
</evidence>
<name>W9YAE5_9EURO</name>
<dbReference type="RefSeq" id="XP_007731904.1">
    <property type="nucleotide sequence ID" value="XM_007733714.1"/>
</dbReference>
<dbReference type="HOGENOM" id="CLU_017517_2_1_1"/>
<keyword evidence="4 5" id="KW-0472">Membrane</keyword>
<protein>
    <recommendedName>
        <fullName evidence="8">Major facilitator superfamily (MFS) profile domain-containing protein</fullName>
    </recommendedName>
</protein>
<dbReference type="GO" id="GO:0022857">
    <property type="term" value="F:transmembrane transporter activity"/>
    <property type="evidence" value="ECO:0007669"/>
    <property type="project" value="InterPro"/>
</dbReference>
<evidence type="ECO:0000256" key="2">
    <source>
        <dbReference type="ARBA" id="ARBA00022692"/>
    </source>
</evidence>
<feature type="transmembrane region" description="Helical" evidence="5">
    <location>
        <begin position="266"/>
        <end position="290"/>
    </location>
</feature>
<keyword evidence="3 5" id="KW-1133">Transmembrane helix</keyword>
<feature type="transmembrane region" description="Helical" evidence="5">
    <location>
        <begin position="91"/>
        <end position="112"/>
    </location>
</feature>
<dbReference type="Gene3D" id="1.20.1250.20">
    <property type="entry name" value="MFS general substrate transporter like domains"/>
    <property type="match status" value="1"/>
</dbReference>
<dbReference type="AlphaFoldDB" id="W9YAE5"/>
<dbReference type="OrthoDB" id="3026777at2759"/>
<organism evidence="6 7">
    <name type="scientific">Capronia epimyces CBS 606.96</name>
    <dbReference type="NCBI Taxonomy" id="1182542"/>
    <lineage>
        <taxon>Eukaryota</taxon>
        <taxon>Fungi</taxon>
        <taxon>Dikarya</taxon>
        <taxon>Ascomycota</taxon>
        <taxon>Pezizomycotina</taxon>
        <taxon>Eurotiomycetes</taxon>
        <taxon>Chaetothyriomycetidae</taxon>
        <taxon>Chaetothyriales</taxon>
        <taxon>Herpotrichiellaceae</taxon>
        <taxon>Capronia</taxon>
    </lineage>
</organism>
<feature type="transmembrane region" description="Helical" evidence="5">
    <location>
        <begin position="190"/>
        <end position="210"/>
    </location>
</feature>
<dbReference type="InterPro" id="IPR036259">
    <property type="entry name" value="MFS_trans_sf"/>
</dbReference>
<keyword evidence="7" id="KW-1185">Reference proteome</keyword>
<dbReference type="InterPro" id="IPR011701">
    <property type="entry name" value="MFS"/>
</dbReference>
<dbReference type="PANTHER" id="PTHR23507:SF40">
    <property type="entry name" value="TETRACYCLINE-EFFLUX TRANSPORTER"/>
    <property type="match status" value="1"/>
</dbReference>
<feature type="transmembrane region" description="Helical" evidence="5">
    <location>
        <begin position="161"/>
        <end position="184"/>
    </location>
</feature>
<evidence type="ECO:0000256" key="3">
    <source>
        <dbReference type="ARBA" id="ARBA00022989"/>
    </source>
</evidence>
<dbReference type="GeneID" id="19167704"/>
<dbReference type="eggNOG" id="KOG2816">
    <property type="taxonomic scope" value="Eukaryota"/>
</dbReference>
<feature type="transmembrane region" description="Helical" evidence="5">
    <location>
        <begin position="445"/>
        <end position="461"/>
    </location>
</feature>
<feature type="transmembrane region" description="Helical" evidence="5">
    <location>
        <begin position="302"/>
        <end position="325"/>
    </location>
</feature>
<evidence type="ECO:0000256" key="5">
    <source>
        <dbReference type="SAM" id="Phobius"/>
    </source>
</evidence>
<dbReference type="Proteomes" id="UP000019478">
    <property type="component" value="Unassembled WGS sequence"/>
</dbReference>
<evidence type="ECO:0000313" key="7">
    <source>
        <dbReference type="Proteomes" id="UP000019478"/>
    </source>
</evidence>
<sequence length="462" mass="49434">MLPFLIYCLAVGAVAVPKINIILALMCLKSRPGDTDRNWKNISRGEICTDPTVYAEMGWFVGCGNLLSGILCAVSSPCLGAWSDRYGRKPFIAFSALGMFCGDVISVVAAWFPNRISVYWILLEFVIGGLTGAFLTIIALTQSYITDITPAEKRAKVFSLLHAYLCLGLALGPAAGAFLVRMIHNGDMLSVFYVAGACHALFISYVLVGIPESLPAPSIQPGDKPSFPDTWPVSRKLKNVFLCRMMPLSVLGSLPLTALAGAQNNLATLAAIDALSFGVQIGLPALLVLLSEYHLQWTNLEANLFISATNMTRATILAIFLPTAIKLMSSTSSKPGPSVKAPPSSPSLLRLSMRIIRPCILLVDLSNIGFVISRTSLPFTLSGIASAAGAPVSPLVQSSMTIYVTPDRIGELFGAISLLHSLSRALVPALMQFVYSLTLRTAPEALFLGLGILFGIVFLVTF</sequence>
<keyword evidence="2 5" id="KW-0812">Transmembrane</keyword>